<reference evidence="6" key="1">
    <citation type="journal article" date="2013" name="Genome Announc.">
        <title>Draft genome sequence of the basidiomycetous yeast-like fungus Pseudozyma hubeiensis SY62, which produces an abundant amount of the biosurfactant mannosylerythritol lipids.</title>
        <authorList>
            <person name="Konishi M."/>
            <person name="Hatada Y."/>
            <person name="Horiuchi J."/>
        </authorList>
    </citation>
    <scope>NUCLEOTIDE SEQUENCE [LARGE SCALE GENOMIC DNA]</scope>
    <source>
        <strain evidence="6">SY62</strain>
    </source>
</reference>
<feature type="region of interest" description="Disordered" evidence="3">
    <location>
        <begin position="38"/>
        <end position="62"/>
    </location>
</feature>
<feature type="compositionally biased region" description="Low complexity" evidence="3">
    <location>
        <begin position="38"/>
        <end position="54"/>
    </location>
</feature>
<dbReference type="eggNOG" id="KOG1438">
    <property type="taxonomic scope" value="Eukaryota"/>
</dbReference>
<evidence type="ECO:0000256" key="3">
    <source>
        <dbReference type="SAM" id="MobiDB-lite"/>
    </source>
</evidence>
<keyword evidence="1" id="KW-0328">Glycosyltransferase</keyword>
<evidence type="ECO:0000259" key="4">
    <source>
        <dbReference type="Pfam" id="PF00591"/>
    </source>
</evidence>
<gene>
    <name evidence="5" type="ORF">PHSY_000916</name>
</gene>
<keyword evidence="2 5" id="KW-0808">Transferase</keyword>
<evidence type="ECO:0000256" key="2">
    <source>
        <dbReference type="ARBA" id="ARBA00022679"/>
    </source>
</evidence>
<feature type="region of interest" description="Disordered" evidence="3">
    <location>
        <begin position="488"/>
        <end position="531"/>
    </location>
</feature>
<dbReference type="Gene3D" id="3.40.1030.10">
    <property type="entry name" value="Nucleoside phosphorylase/phosphoribosyltransferase catalytic domain"/>
    <property type="match status" value="1"/>
</dbReference>
<dbReference type="Pfam" id="PF00591">
    <property type="entry name" value="Glycos_transf_3"/>
    <property type="match status" value="1"/>
</dbReference>
<dbReference type="SUPFAM" id="SSF52418">
    <property type="entry name" value="Nucleoside phosphorylase/phosphoribosyltransferase catalytic domain"/>
    <property type="match status" value="1"/>
</dbReference>
<accession>R9NXP2</accession>
<dbReference type="InterPro" id="IPR000312">
    <property type="entry name" value="Glycosyl_Trfase_fam3"/>
</dbReference>
<dbReference type="STRING" id="1305764.R9NXP2"/>
<evidence type="ECO:0000313" key="5">
    <source>
        <dbReference type="EMBL" id="GAC93351.1"/>
    </source>
</evidence>
<protein>
    <submittedName>
        <fullName evidence="5">Likely anthranilate phosphoribosyl transferase</fullName>
    </submittedName>
</protein>
<dbReference type="GO" id="GO:0004048">
    <property type="term" value="F:anthranilate phosphoribosyltransferase activity"/>
    <property type="evidence" value="ECO:0007669"/>
    <property type="project" value="InterPro"/>
</dbReference>
<sequence>MPASPLSSLHDIESQHLSELSISALLISPTDLITVASSPSMSTTAPTTSATSAVHPNGTPHHTADTFRPLLKALALAASVDSQSGQPNHPSGTSTITHTQLEQILQHLADPNFTSSRENHAQIGSALTCLKFCRLDIQAETFALAARIFLDCCLDVHVPPLDREAEEYDSGVEYRGTLDLVGTGGDGKDTFNVSTTAAMVAAGVKGVRVCKHGAKASSSTSGSADLLMSLGIPLLSLPASQLPDVLRKSKFSFLFAQLYHPALAPLGPIRRSLGFPTIFNVLGPLINPAKPQRCILGVHSYYLGRIFAEALRKRGTQRAWIVCGQEGLDEISPAGKTDVWELNAGEIKEFTIEPKDFGLESHPLEHVGSHSADENAAIVLKMFSTPDSSTLQHEPLDSNLALDPRDFANFAPETLVHVRSLPTIPRGVRLQAVKDYTLLQTAALLYVGSYASSLKQATDLARRSIESGAALRALETFRDESNLAIVEGEKQEQSKKENRENRKSIEETVKNQDQYSYLPEIRQEVSVGTDD</sequence>
<dbReference type="EMBL" id="DF238775">
    <property type="protein sequence ID" value="GAC93351.1"/>
    <property type="molecule type" value="Genomic_DNA"/>
</dbReference>
<dbReference type="PANTHER" id="PTHR43285:SF2">
    <property type="entry name" value="ANTHRANILATE PHOSPHORIBOSYLTRANSFERASE"/>
    <property type="match status" value="1"/>
</dbReference>
<organism evidence="5 6">
    <name type="scientific">Pseudozyma hubeiensis (strain SY62)</name>
    <name type="common">Yeast</name>
    <dbReference type="NCBI Taxonomy" id="1305764"/>
    <lineage>
        <taxon>Eukaryota</taxon>
        <taxon>Fungi</taxon>
        <taxon>Dikarya</taxon>
        <taxon>Basidiomycota</taxon>
        <taxon>Ustilaginomycotina</taxon>
        <taxon>Ustilaginomycetes</taxon>
        <taxon>Ustilaginales</taxon>
        <taxon>Ustilaginaceae</taxon>
        <taxon>Pseudozyma</taxon>
    </lineage>
</organism>
<proteinExistence type="predicted"/>
<evidence type="ECO:0000313" key="6">
    <source>
        <dbReference type="Proteomes" id="UP000014071"/>
    </source>
</evidence>
<dbReference type="AlphaFoldDB" id="R9NXP2"/>
<name>R9NXP2_PSEHS</name>
<evidence type="ECO:0000256" key="1">
    <source>
        <dbReference type="ARBA" id="ARBA00022676"/>
    </source>
</evidence>
<dbReference type="OrthoDB" id="427800at2759"/>
<dbReference type="InterPro" id="IPR005940">
    <property type="entry name" value="Anthranilate_Pribosyl_Tfrase"/>
</dbReference>
<dbReference type="GeneID" id="24106217"/>
<dbReference type="Proteomes" id="UP000014071">
    <property type="component" value="Unassembled WGS sequence"/>
</dbReference>
<feature type="domain" description="Glycosyl transferase family 3" evidence="4">
    <location>
        <begin position="177"/>
        <end position="389"/>
    </location>
</feature>
<feature type="compositionally biased region" description="Basic and acidic residues" evidence="3">
    <location>
        <begin position="488"/>
        <end position="510"/>
    </location>
</feature>
<dbReference type="InterPro" id="IPR035902">
    <property type="entry name" value="Nuc_phospho_transferase"/>
</dbReference>
<dbReference type="HOGENOM" id="CLU_034315_2_1_1"/>
<keyword evidence="6" id="KW-1185">Reference proteome</keyword>
<dbReference type="PANTHER" id="PTHR43285">
    <property type="entry name" value="ANTHRANILATE PHOSPHORIBOSYLTRANSFERASE"/>
    <property type="match status" value="1"/>
</dbReference>
<dbReference type="RefSeq" id="XP_012186938.1">
    <property type="nucleotide sequence ID" value="XM_012331548.1"/>
</dbReference>
<dbReference type="NCBIfam" id="TIGR01245">
    <property type="entry name" value="trpD"/>
    <property type="match status" value="1"/>
</dbReference>
<dbReference type="GO" id="GO:0005829">
    <property type="term" value="C:cytosol"/>
    <property type="evidence" value="ECO:0007669"/>
    <property type="project" value="TreeGrafter"/>
</dbReference>
<dbReference type="GO" id="GO:0000162">
    <property type="term" value="P:L-tryptophan biosynthetic process"/>
    <property type="evidence" value="ECO:0007669"/>
    <property type="project" value="InterPro"/>
</dbReference>